<dbReference type="PANTHER" id="PTHR35789:SF1">
    <property type="entry name" value="SPORE GERMINATION PROTEIN B3"/>
    <property type="match status" value="1"/>
</dbReference>
<dbReference type="EMBL" id="RXHU01000094">
    <property type="protein sequence ID" value="RTE04272.1"/>
    <property type="molecule type" value="Genomic_DNA"/>
</dbReference>
<dbReference type="RefSeq" id="WP_126144334.1">
    <property type="nucleotide sequence ID" value="NZ_RXHU01000094.1"/>
</dbReference>
<dbReference type="NCBIfam" id="TIGR02887">
    <property type="entry name" value="spore_ger_x_C"/>
    <property type="match status" value="1"/>
</dbReference>
<accession>A0A430J6C2</accession>
<evidence type="ECO:0000256" key="6">
    <source>
        <dbReference type="ARBA" id="ARBA00023139"/>
    </source>
</evidence>
<evidence type="ECO:0000259" key="8">
    <source>
        <dbReference type="Pfam" id="PF05504"/>
    </source>
</evidence>
<dbReference type="Gene3D" id="3.30.300.210">
    <property type="entry name" value="Nutrient germinant receptor protein C, domain 3"/>
    <property type="match status" value="1"/>
</dbReference>
<keyword evidence="5" id="KW-0472">Membrane</keyword>
<evidence type="ECO:0000259" key="9">
    <source>
        <dbReference type="Pfam" id="PF25198"/>
    </source>
</evidence>
<evidence type="ECO:0000256" key="5">
    <source>
        <dbReference type="ARBA" id="ARBA00023136"/>
    </source>
</evidence>
<sequence length="389" mass="44109">MLRHVIRLILKISLLAALLASLTGCWSKQELNDRTFVSAMLVDLNENGQTEVSTLFMLPNRISTGLNSNVPNTKPFVLITGSGADVAEALQHIQQDLPRTVTWGQIQVVIIGDRFARKGLKPLFDHLIRATDFRLPIYVFYFNGMAKNLAKLETIFERFPTEVWREAAHMKQVPPIRIRELLYSVWNNFGDSYIPELSMRDMKLLSEGKTVKWSGVGGAAIMKDSKVIDRFTNEEMPGLLLLKNRVPEMLITGQLPGNDGVYSARLEDTRPNVYAIREGSNVKLHVTIEGSADLVAIESNMNLTTSANIKKLEAVINRRIEQLVRGAADKAKSEQVDTFQWSEKIKYKYPQLWQEWSDNPREQMFAHMKLEFDIKVTLRGTGVSRTATM</sequence>
<proteinExistence type="inferred from homology"/>
<feature type="domain" description="Spore germination GerAC-like C-terminal" evidence="8">
    <location>
        <begin position="218"/>
        <end position="382"/>
    </location>
</feature>
<gene>
    <name evidence="10" type="ORF">EJQ19_27005</name>
</gene>
<dbReference type="AlphaFoldDB" id="A0A430J6C2"/>
<keyword evidence="4" id="KW-0732">Signal</keyword>
<keyword evidence="3" id="KW-0309">Germination</keyword>
<keyword evidence="11" id="KW-1185">Reference proteome</keyword>
<dbReference type="GO" id="GO:0009847">
    <property type="term" value="P:spore germination"/>
    <property type="evidence" value="ECO:0007669"/>
    <property type="project" value="InterPro"/>
</dbReference>
<dbReference type="GO" id="GO:0016020">
    <property type="term" value="C:membrane"/>
    <property type="evidence" value="ECO:0007669"/>
    <property type="project" value="UniProtKB-SubCell"/>
</dbReference>
<comment type="subcellular location">
    <subcellularLocation>
        <location evidence="1">Membrane</location>
        <topology evidence="1">Lipid-anchor</topology>
    </subcellularLocation>
</comment>
<dbReference type="InterPro" id="IPR038501">
    <property type="entry name" value="Spore_GerAC_C_sf"/>
</dbReference>
<name>A0A430J6C2_9BACL</name>
<evidence type="ECO:0000256" key="3">
    <source>
        <dbReference type="ARBA" id="ARBA00022544"/>
    </source>
</evidence>
<dbReference type="InterPro" id="IPR057336">
    <property type="entry name" value="GerAC_N"/>
</dbReference>
<evidence type="ECO:0000256" key="2">
    <source>
        <dbReference type="ARBA" id="ARBA00007886"/>
    </source>
</evidence>
<evidence type="ECO:0000256" key="7">
    <source>
        <dbReference type="ARBA" id="ARBA00023288"/>
    </source>
</evidence>
<dbReference type="InterPro" id="IPR008844">
    <property type="entry name" value="Spore_GerAC-like"/>
</dbReference>
<keyword evidence="7" id="KW-0449">Lipoprotein</keyword>
<evidence type="ECO:0000313" key="11">
    <source>
        <dbReference type="Proteomes" id="UP000276128"/>
    </source>
</evidence>
<dbReference type="PANTHER" id="PTHR35789">
    <property type="entry name" value="SPORE GERMINATION PROTEIN B3"/>
    <property type="match status" value="1"/>
</dbReference>
<comment type="similarity">
    <text evidence="2">Belongs to the GerABKC lipoprotein family.</text>
</comment>
<dbReference type="OrthoDB" id="9816067at2"/>
<feature type="domain" description="Spore germination protein N-terminal" evidence="9">
    <location>
        <begin position="28"/>
        <end position="198"/>
    </location>
</feature>
<protein>
    <submittedName>
        <fullName evidence="10">Ger(X)C family spore germination protein</fullName>
    </submittedName>
</protein>
<evidence type="ECO:0000313" key="10">
    <source>
        <dbReference type="EMBL" id="RTE04272.1"/>
    </source>
</evidence>
<organism evidence="10 11">
    <name type="scientific">Paenibacillus whitsoniae</name>
    <dbReference type="NCBI Taxonomy" id="2496558"/>
    <lineage>
        <taxon>Bacteria</taxon>
        <taxon>Bacillati</taxon>
        <taxon>Bacillota</taxon>
        <taxon>Bacilli</taxon>
        <taxon>Bacillales</taxon>
        <taxon>Paenibacillaceae</taxon>
        <taxon>Paenibacillus</taxon>
    </lineage>
</organism>
<dbReference type="Pfam" id="PF25198">
    <property type="entry name" value="Spore_GerAC_N"/>
    <property type="match status" value="1"/>
</dbReference>
<evidence type="ECO:0000256" key="4">
    <source>
        <dbReference type="ARBA" id="ARBA00022729"/>
    </source>
</evidence>
<comment type="caution">
    <text evidence="10">The sequence shown here is derived from an EMBL/GenBank/DDBJ whole genome shotgun (WGS) entry which is preliminary data.</text>
</comment>
<dbReference type="InterPro" id="IPR046953">
    <property type="entry name" value="Spore_GerAC-like_C"/>
</dbReference>
<dbReference type="Proteomes" id="UP000276128">
    <property type="component" value="Unassembled WGS sequence"/>
</dbReference>
<dbReference type="PROSITE" id="PS51257">
    <property type="entry name" value="PROKAR_LIPOPROTEIN"/>
    <property type="match status" value="1"/>
</dbReference>
<evidence type="ECO:0000256" key="1">
    <source>
        <dbReference type="ARBA" id="ARBA00004635"/>
    </source>
</evidence>
<keyword evidence="6" id="KW-0564">Palmitate</keyword>
<reference evidence="10 11" key="1">
    <citation type="submission" date="2018-12" db="EMBL/GenBank/DDBJ databases">
        <title>Bacillus ochoae sp. nov., Paenibacillus whitsoniae sp. nov., Paenibacillus spiritus sp. nov. Isolated from the Mars Exploration Rover during spacecraft assembly.</title>
        <authorList>
            <person name="Seuylemezian A."/>
            <person name="Vaishampayan P."/>
        </authorList>
    </citation>
    <scope>NUCLEOTIDE SEQUENCE [LARGE SCALE GENOMIC DNA]</scope>
    <source>
        <strain evidence="10 11">MER 54</strain>
    </source>
</reference>
<dbReference type="Pfam" id="PF05504">
    <property type="entry name" value="Spore_GerAC"/>
    <property type="match status" value="1"/>
</dbReference>